<dbReference type="FunFam" id="3.90.1640.10:FF:000002">
    <property type="entry name" value="Cyclic-di-AMP phosphodiesterase"/>
    <property type="match status" value="1"/>
</dbReference>
<dbReference type="Gene3D" id="3.10.310.30">
    <property type="match status" value="1"/>
</dbReference>
<dbReference type="Proteomes" id="UP000076268">
    <property type="component" value="Unassembled WGS sequence"/>
</dbReference>
<comment type="subcellular location">
    <subcellularLocation>
        <location evidence="1">Cell membrane</location>
        <topology evidence="1">Multi-pass membrane protein</topology>
    </subcellularLocation>
</comment>
<dbReference type="EC" id="3.1.4.-" evidence="6"/>
<comment type="caution">
    <text evidence="10">The sequence shown here is derived from an EMBL/GenBank/DDBJ whole genome shotgun (WGS) entry which is preliminary data.</text>
</comment>
<comment type="function">
    <text evidence="6">Has phosphodiesterase (PDE) activity against cyclic-di-AMP (c-di-AMP).</text>
</comment>
<proteinExistence type="inferred from homology"/>
<evidence type="ECO:0000256" key="4">
    <source>
        <dbReference type="ARBA" id="ARBA00022989"/>
    </source>
</evidence>
<keyword evidence="5 6" id="KW-0472">Membrane</keyword>
<dbReference type="GO" id="GO:0016787">
    <property type="term" value="F:hydrolase activity"/>
    <property type="evidence" value="ECO:0007669"/>
    <property type="project" value="UniProtKB-UniRule"/>
</dbReference>
<keyword evidence="4 8" id="KW-1133">Transmembrane helix</keyword>
<gene>
    <name evidence="10" type="ORF">AXX12_11215</name>
</gene>
<dbReference type="Pfam" id="PF01368">
    <property type="entry name" value="DHH"/>
    <property type="match status" value="1"/>
</dbReference>
<dbReference type="PANTHER" id="PTHR47618:SF2">
    <property type="entry name" value="CYCLIC-DI-AMP PHOSPHODIESTERASE GDPP"/>
    <property type="match status" value="1"/>
</dbReference>
<evidence type="ECO:0000259" key="9">
    <source>
        <dbReference type="PROSITE" id="PS50887"/>
    </source>
</evidence>
<reference evidence="10 11" key="1">
    <citation type="submission" date="2016-02" db="EMBL/GenBank/DDBJ databases">
        <title>Anaerosporomusa subterraneum gen. nov., sp. nov., a spore-forming obligate anaerobe isolated from saprolite.</title>
        <authorList>
            <person name="Choi J.K."/>
            <person name="Shah M."/>
            <person name="Yee N."/>
        </authorList>
    </citation>
    <scope>NUCLEOTIDE SEQUENCE [LARGE SCALE GENOMIC DNA]</scope>
    <source>
        <strain evidence="10 11">RU4</strain>
    </source>
</reference>
<evidence type="ECO:0000313" key="11">
    <source>
        <dbReference type="Proteomes" id="UP000076268"/>
    </source>
</evidence>
<feature type="binding site" evidence="7">
    <location>
        <position position="356"/>
    </location>
    <ligand>
        <name>Mn(2+)</name>
        <dbReference type="ChEBI" id="CHEBI:29035"/>
        <label>2</label>
    </ligand>
</feature>
<feature type="binding site" evidence="7">
    <location>
        <position position="354"/>
    </location>
    <ligand>
        <name>Mn(2+)</name>
        <dbReference type="ChEBI" id="CHEBI:29035"/>
        <label>1</label>
    </ligand>
</feature>
<protein>
    <recommendedName>
        <fullName evidence="6">Cyclic-di-AMP phosphodiesterase</fullName>
        <ecNumber evidence="6">3.1.4.-</ecNumber>
    </recommendedName>
</protein>
<dbReference type="GO" id="GO:0106409">
    <property type="term" value="F:cyclic-di-AMP phosphodiesterase activity"/>
    <property type="evidence" value="ECO:0007669"/>
    <property type="project" value="RHEA"/>
</dbReference>
<dbReference type="InterPro" id="IPR051319">
    <property type="entry name" value="Oligoribo/pAp-PDE_c-di-AMP_PDE"/>
</dbReference>
<keyword evidence="6" id="KW-0378">Hydrolase</keyword>
<dbReference type="GO" id="GO:0046872">
    <property type="term" value="F:metal ion binding"/>
    <property type="evidence" value="ECO:0007669"/>
    <property type="project" value="UniProtKB-KW"/>
</dbReference>
<name>A0A154BQI5_ANASB</name>
<keyword evidence="7" id="KW-0479">Metal-binding</keyword>
<dbReference type="Gene3D" id="3.30.450.20">
    <property type="entry name" value="PAS domain"/>
    <property type="match status" value="1"/>
</dbReference>
<feature type="binding site" evidence="7">
    <location>
        <position position="427"/>
    </location>
    <ligand>
        <name>Mn(2+)</name>
        <dbReference type="ChEBI" id="CHEBI:29035"/>
        <label>1</label>
    </ligand>
</feature>
<dbReference type="STRING" id="1794912.AXX12_11215"/>
<dbReference type="Gene3D" id="3.90.1640.10">
    <property type="entry name" value="inorganic pyrophosphatase (n-terminal core)"/>
    <property type="match status" value="1"/>
</dbReference>
<dbReference type="InterPro" id="IPR014528">
    <property type="entry name" value="GdpP/PdeA"/>
</dbReference>
<feature type="binding site" evidence="7">
    <location>
        <position position="427"/>
    </location>
    <ligand>
        <name>Mn(2+)</name>
        <dbReference type="ChEBI" id="CHEBI:29035"/>
        <label>2</label>
    </ligand>
</feature>
<evidence type="ECO:0000256" key="7">
    <source>
        <dbReference type="PIRSR" id="PIRSR026583-50"/>
    </source>
</evidence>
<dbReference type="SMART" id="SM00267">
    <property type="entry name" value="GGDEF"/>
    <property type="match status" value="1"/>
</dbReference>
<dbReference type="PROSITE" id="PS50887">
    <property type="entry name" value="GGDEF"/>
    <property type="match status" value="1"/>
</dbReference>
<dbReference type="OrthoDB" id="9759476at2"/>
<dbReference type="InterPro" id="IPR001667">
    <property type="entry name" value="DDH_dom"/>
</dbReference>
<keyword evidence="2 6" id="KW-1003">Cell membrane</keyword>
<dbReference type="InterPro" id="IPR049553">
    <property type="entry name" value="GdpP-like_PAS"/>
</dbReference>
<dbReference type="AlphaFoldDB" id="A0A154BQI5"/>
<feature type="transmembrane region" description="Helical" evidence="8">
    <location>
        <begin position="12"/>
        <end position="43"/>
    </location>
</feature>
<comment type="catalytic activity">
    <reaction evidence="6">
        <text>3',3'-c-di-AMP + H2O = 5'-O-phosphonoadenylyl-(3'-&gt;5')-adenosine + H(+)</text>
        <dbReference type="Rhea" id="RHEA:54420"/>
        <dbReference type="ChEBI" id="CHEBI:15377"/>
        <dbReference type="ChEBI" id="CHEBI:15378"/>
        <dbReference type="ChEBI" id="CHEBI:71500"/>
        <dbReference type="ChEBI" id="CHEBI:138171"/>
    </reaction>
</comment>
<comment type="cofactor">
    <cofactor evidence="7">
        <name>Mn(2+)</name>
        <dbReference type="ChEBI" id="CHEBI:29035"/>
    </cofactor>
    <text evidence="7">For phosphodiesterase activity, probably binds 2 Mn(2+) per subunit.</text>
</comment>
<evidence type="ECO:0000256" key="5">
    <source>
        <dbReference type="ARBA" id="ARBA00023136"/>
    </source>
</evidence>
<dbReference type="Pfam" id="PF02272">
    <property type="entry name" value="DHHA1"/>
    <property type="match status" value="1"/>
</dbReference>
<dbReference type="EMBL" id="LSGP01000020">
    <property type="protein sequence ID" value="KYZ75768.1"/>
    <property type="molecule type" value="Genomic_DNA"/>
</dbReference>
<dbReference type="InterPro" id="IPR003156">
    <property type="entry name" value="DHHA1_dom"/>
</dbReference>
<sequence>MLHGSLFRVSRLHMFAGAVVLMALAYYNLSLSALTAILFFALYHRSRERHKAQQQAFAAYVESLSFHIDQAGLYALHHLPMAIIVFDEAGKVHWRNQLGADWLDRNFCAGDDIGQVCPELAMIRNWEKSQTRIIVSGERYLQITCKPTEVGESGEKRLFTAYISDVSASECTRLKSQAAMPVFAYIQIDNLSDVLKGLSETQRSGIIAAVNTKLAEWASETDSYIKRFAEDMYLAIFNRQSLDKILNDKFDILDRIRAIQGGNKIPVTLSIGVSAEEESILLLGQKAQAGLDLALGRGGDQAAVYANGKMQFYGGKAKAVEKNTRVKARVVSQAIHELIEDAELVLIMGHAHEDFDSLGSAIGLAVMARHLEKPTYIVLSQPGSAVDKLSELLADYEEYRTIFISPAQAASILKEANSDKTLLFVSDTHRPDLTAAPELLSEVEKVIVIDHHRRAEDFITSPLLVYLEPSASSTSELVTELLTYFDDNIDMNRLEASALYAGIVVDTKNFAVQTGVRTFEAASYLRRIGADPRLVRQLFRVDLESLRHRAEIIGNATQLPGGIIVAECPSGVKNIQMVAAQAADMLLNLEGVQVSFVLFAADDMINISARSQGDVNVQVLMESFGGGGHQTMAGAQLKNITMEEVRQRLVELVQKQIEESEADETHSATRSERSR</sequence>
<dbReference type="RefSeq" id="WP_066243524.1">
    <property type="nucleotide sequence ID" value="NZ_LSGP01000020.1"/>
</dbReference>
<evidence type="ECO:0000256" key="2">
    <source>
        <dbReference type="ARBA" id="ARBA00022475"/>
    </source>
</evidence>
<comment type="similarity">
    <text evidence="6">Belongs to the GdpP/PdeA phosphodiesterase family.</text>
</comment>
<evidence type="ECO:0000256" key="6">
    <source>
        <dbReference type="PIRNR" id="PIRNR026583"/>
    </source>
</evidence>
<dbReference type="Pfam" id="PF21370">
    <property type="entry name" value="PAS_GdpP"/>
    <property type="match status" value="1"/>
</dbReference>
<evidence type="ECO:0000313" key="10">
    <source>
        <dbReference type="EMBL" id="KYZ75768.1"/>
    </source>
</evidence>
<keyword evidence="3 8" id="KW-0812">Transmembrane</keyword>
<feature type="binding site" evidence="7">
    <location>
        <position position="350"/>
    </location>
    <ligand>
        <name>Mn(2+)</name>
        <dbReference type="ChEBI" id="CHEBI:29035"/>
        <label>1</label>
    </ligand>
</feature>
<dbReference type="PANTHER" id="PTHR47618">
    <property type="entry name" value="BIFUNCTIONAL OLIGORIBONUCLEASE AND PAP PHOSPHATASE NRNA"/>
    <property type="match status" value="1"/>
</dbReference>
<dbReference type="InterPro" id="IPR000160">
    <property type="entry name" value="GGDEF_dom"/>
</dbReference>
<dbReference type="GO" id="GO:0005886">
    <property type="term" value="C:plasma membrane"/>
    <property type="evidence" value="ECO:0007669"/>
    <property type="project" value="UniProtKB-SubCell"/>
</dbReference>
<dbReference type="SUPFAM" id="SSF64182">
    <property type="entry name" value="DHH phosphoesterases"/>
    <property type="match status" value="1"/>
</dbReference>
<organism evidence="10 11">
    <name type="scientific">Anaerosporomusa subterranea</name>
    <dbReference type="NCBI Taxonomy" id="1794912"/>
    <lineage>
        <taxon>Bacteria</taxon>
        <taxon>Bacillati</taxon>
        <taxon>Bacillota</taxon>
        <taxon>Negativicutes</taxon>
        <taxon>Acetonemataceae</taxon>
        <taxon>Anaerosporomusa</taxon>
    </lineage>
</organism>
<keyword evidence="7" id="KW-0464">Manganese</keyword>
<feature type="domain" description="GGDEF" evidence="9">
    <location>
        <begin position="179"/>
        <end position="307"/>
    </location>
</feature>
<dbReference type="GO" id="GO:0003676">
    <property type="term" value="F:nucleic acid binding"/>
    <property type="evidence" value="ECO:0007669"/>
    <property type="project" value="UniProtKB-UniRule"/>
</dbReference>
<dbReference type="PIRSF" id="PIRSF026583">
    <property type="entry name" value="YybT"/>
    <property type="match status" value="1"/>
</dbReference>
<dbReference type="Pfam" id="PF24898">
    <property type="entry name" value="GGDEF_GdpP"/>
    <property type="match status" value="1"/>
</dbReference>
<feature type="binding site" evidence="7">
    <location>
        <position position="506"/>
    </location>
    <ligand>
        <name>Mn(2+)</name>
        <dbReference type="ChEBI" id="CHEBI:29035"/>
        <label>2</label>
    </ligand>
</feature>
<evidence type="ECO:0000256" key="3">
    <source>
        <dbReference type="ARBA" id="ARBA00022692"/>
    </source>
</evidence>
<dbReference type="InterPro" id="IPR038763">
    <property type="entry name" value="DHH_sf"/>
</dbReference>
<accession>A0A154BQI5</accession>
<evidence type="ECO:0000256" key="1">
    <source>
        <dbReference type="ARBA" id="ARBA00004651"/>
    </source>
</evidence>
<feature type="binding site" evidence="7">
    <location>
        <position position="451"/>
    </location>
    <ligand>
        <name>Mn(2+)</name>
        <dbReference type="ChEBI" id="CHEBI:29035"/>
        <label>2</label>
    </ligand>
</feature>
<evidence type="ECO:0000256" key="8">
    <source>
        <dbReference type="SAM" id="Phobius"/>
    </source>
</evidence>
<keyword evidence="11" id="KW-1185">Reference proteome</keyword>